<keyword evidence="1" id="KW-0328">Glycosyltransferase</keyword>
<accession>A0ABP9D424</accession>
<sequence>MRICFVSRRYWPAVSGMSAYAENLLRTLTAAGHEAVLVSQYRGDREGRAVYGGGPPPPGRVPDGVRLIALESHGEQAVSDGRPADFEADVAALRDTIADLHAREPFDILHAQYGYPTGLAVLEAAERLSLPAVVSIQGGDGHWVGTCCTTHRTAIRRVLRDAAALLIGSDSFRDAVAARHRIPAERFTVVPGATDTALFSPAPRRQPGDVADPPVLLYHGRIDVRKGVLDLLEAVRLLRAGGRNPRLRVSGTGPDLDRLAEQVRRRGLADTVEVLGPAGYHDAPAVYRTGDVFVSPTWAEGFSNTILEAMASGLPVVSTEVVGVVDCVRDAHNGLLVPPRDPGALAVAVGRMLDDPPLRRRLARTALRQVRTQWSWPVAAARIISVYEAVRAARPPAGPPRNPRGQDGDGRGAAFPVDLSCRFRRAPHLL</sequence>
<keyword evidence="5" id="KW-1185">Reference proteome</keyword>
<dbReference type="InterPro" id="IPR028098">
    <property type="entry name" value="Glyco_trans_4-like_N"/>
</dbReference>
<dbReference type="SUPFAM" id="SSF53756">
    <property type="entry name" value="UDP-Glycosyltransferase/glycogen phosphorylase"/>
    <property type="match status" value="1"/>
</dbReference>
<evidence type="ECO:0000313" key="4">
    <source>
        <dbReference type="EMBL" id="GAA4826243.1"/>
    </source>
</evidence>
<dbReference type="InterPro" id="IPR050194">
    <property type="entry name" value="Glycosyltransferase_grp1"/>
</dbReference>
<dbReference type="PANTHER" id="PTHR45947">
    <property type="entry name" value="SULFOQUINOVOSYL TRANSFERASE SQD2"/>
    <property type="match status" value="1"/>
</dbReference>
<dbReference type="EMBL" id="BAABIG010000100">
    <property type="protein sequence ID" value="GAA4826243.1"/>
    <property type="molecule type" value="Genomic_DNA"/>
</dbReference>
<dbReference type="PANTHER" id="PTHR45947:SF3">
    <property type="entry name" value="SULFOQUINOVOSYL TRANSFERASE SQD2"/>
    <property type="match status" value="1"/>
</dbReference>
<evidence type="ECO:0000259" key="3">
    <source>
        <dbReference type="Pfam" id="PF13579"/>
    </source>
</evidence>
<dbReference type="Proteomes" id="UP001501265">
    <property type="component" value="Unassembled WGS sequence"/>
</dbReference>
<dbReference type="Pfam" id="PF13692">
    <property type="entry name" value="Glyco_trans_1_4"/>
    <property type="match status" value="1"/>
</dbReference>
<comment type="caution">
    <text evidence="4">The sequence shown here is derived from an EMBL/GenBank/DDBJ whole genome shotgun (WGS) entry which is preliminary data.</text>
</comment>
<protein>
    <submittedName>
        <fullName evidence="4">Glycosyltransferase family 4 protein</fullName>
    </submittedName>
</protein>
<evidence type="ECO:0000256" key="2">
    <source>
        <dbReference type="ARBA" id="ARBA00022679"/>
    </source>
</evidence>
<evidence type="ECO:0000313" key="5">
    <source>
        <dbReference type="Proteomes" id="UP001501265"/>
    </source>
</evidence>
<feature type="domain" description="Glycosyltransferase subfamily 4-like N-terminal" evidence="3">
    <location>
        <begin position="15"/>
        <end position="191"/>
    </location>
</feature>
<organism evidence="4 5">
    <name type="scientific">Streptomyces ziwulingensis</name>
    <dbReference type="NCBI Taxonomy" id="1045501"/>
    <lineage>
        <taxon>Bacteria</taxon>
        <taxon>Bacillati</taxon>
        <taxon>Actinomycetota</taxon>
        <taxon>Actinomycetes</taxon>
        <taxon>Kitasatosporales</taxon>
        <taxon>Streptomycetaceae</taxon>
        <taxon>Streptomyces</taxon>
    </lineage>
</organism>
<name>A0ABP9D424_9ACTN</name>
<dbReference type="Pfam" id="PF13579">
    <property type="entry name" value="Glyco_trans_4_4"/>
    <property type="match status" value="1"/>
</dbReference>
<dbReference type="Gene3D" id="3.40.50.2000">
    <property type="entry name" value="Glycogen Phosphorylase B"/>
    <property type="match status" value="2"/>
</dbReference>
<reference evidence="5" key="1">
    <citation type="journal article" date="2019" name="Int. J. Syst. Evol. Microbiol.">
        <title>The Global Catalogue of Microorganisms (GCM) 10K type strain sequencing project: providing services to taxonomists for standard genome sequencing and annotation.</title>
        <authorList>
            <consortium name="The Broad Institute Genomics Platform"/>
            <consortium name="The Broad Institute Genome Sequencing Center for Infectious Disease"/>
            <person name="Wu L."/>
            <person name="Ma J."/>
        </authorList>
    </citation>
    <scope>NUCLEOTIDE SEQUENCE [LARGE SCALE GENOMIC DNA]</scope>
    <source>
        <strain evidence="5">JCM 18081</strain>
    </source>
</reference>
<gene>
    <name evidence="4" type="ORF">GCM10023220_70260</name>
</gene>
<keyword evidence="2" id="KW-0808">Transferase</keyword>
<evidence type="ECO:0000256" key="1">
    <source>
        <dbReference type="ARBA" id="ARBA00022676"/>
    </source>
</evidence>
<dbReference type="CDD" id="cd03801">
    <property type="entry name" value="GT4_PimA-like"/>
    <property type="match status" value="1"/>
</dbReference>
<proteinExistence type="predicted"/>